<comment type="caution">
    <text evidence="2">The sequence shown here is derived from an EMBL/GenBank/DDBJ whole genome shotgun (WGS) entry which is preliminary data.</text>
</comment>
<proteinExistence type="predicted"/>
<reference evidence="2 3" key="1">
    <citation type="submission" date="2024-05" db="EMBL/GenBank/DDBJ databases">
        <title>Genome sequencing and assembly of Indian major carp, Cirrhinus mrigala (Hamilton, 1822).</title>
        <authorList>
            <person name="Mohindra V."/>
            <person name="Chowdhury L.M."/>
            <person name="Lal K."/>
            <person name="Jena J.K."/>
        </authorList>
    </citation>
    <scope>NUCLEOTIDE SEQUENCE [LARGE SCALE GENOMIC DNA]</scope>
    <source>
        <strain evidence="2">CM1030</strain>
        <tissue evidence="2">Blood</tissue>
    </source>
</reference>
<feature type="domain" description="Ras-GAP" evidence="1">
    <location>
        <begin position="1"/>
        <end position="52"/>
    </location>
</feature>
<evidence type="ECO:0000313" key="2">
    <source>
        <dbReference type="EMBL" id="KAL0171098.1"/>
    </source>
</evidence>
<sequence length="122" mass="13902">IVGNLIYYRYMNPAIVAPDGFDVVEFGAGSALLPGQRRTLGSIARILQHSAALKHFQGDSAHLHALNEYITHTHNRFRKFLRAVCDVPEPEERFNIDEYSETLILNRPVIYISISELINTHR</sequence>
<evidence type="ECO:0000259" key="1">
    <source>
        <dbReference type="PROSITE" id="PS50018"/>
    </source>
</evidence>
<organism evidence="2 3">
    <name type="scientific">Cirrhinus mrigala</name>
    <name type="common">Mrigala</name>
    <dbReference type="NCBI Taxonomy" id="683832"/>
    <lineage>
        <taxon>Eukaryota</taxon>
        <taxon>Metazoa</taxon>
        <taxon>Chordata</taxon>
        <taxon>Craniata</taxon>
        <taxon>Vertebrata</taxon>
        <taxon>Euteleostomi</taxon>
        <taxon>Actinopterygii</taxon>
        <taxon>Neopterygii</taxon>
        <taxon>Teleostei</taxon>
        <taxon>Ostariophysi</taxon>
        <taxon>Cypriniformes</taxon>
        <taxon>Cyprinidae</taxon>
        <taxon>Labeoninae</taxon>
        <taxon>Labeonini</taxon>
        <taxon>Cirrhinus</taxon>
    </lineage>
</organism>
<feature type="non-terminal residue" evidence="2">
    <location>
        <position position="1"/>
    </location>
</feature>
<protein>
    <recommendedName>
        <fullName evidence="1">Ras-GAP domain-containing protein</fullName>
    </recommendedName>
</protein>
<dbReference type="PROSITE" id="PS00509">
    <property type="entry name" value="RAS_GTPASE_ACTIV_1"/>
    <property type="match status" value="1"/>
</dbReference>
<dbReference type="AlphaFoldDB" id="A0ABD0PAI5"/>
<dbReference type="EMBL" id="JAMKFB020000016">
    <property type="protein sequence ID" value="KAL0171098.1"/>
    <property type="molecule type" value="Genomic_DNA"/>
</dbReference>
<keyword evidence="3" id="KW-1185">Reference proteome</keyword>
<dbReference type="Gene3D" id="1.10.506.10">
    <property type="entry name" value="GTPase Activation - p120gap, domain 1"/>
    <property type="match status" value="1"/>
</dbReference>
<dbReference type="PROSITE" id="PS50018">
    <property type="entry name" value="RAS_GTPASE_ACTIV_2"/>
    <property type="match status" value="1"/>
</dbReference>
<accession>A0ABD0PAI5</accession>
<dbReference type="PANTHER" id="PTHR14149">
    <property type="entry name" value="RAS GTPASE-ACTIVATING PROTEIN WITH IQ MOTIF"/>
    <property type="match status" value="1"/>
</dbReference>
<dbReference type="SUPFAM" id="SSF48350">
    <property type="entry name" value="GTPase activation domain, GAP"/>
    <property type="match status" value="1"/>
</dbReference>
<gene>
    <name evidence="2" type="ORF">M9458_031409</name>
</gene>
<dbReference type="Proteomes" id="UP001529510">
    <property type="component" value="Unassembled WGS sequence"/>
</dbReference>
<feature type="non-terminal residue" evidence="2">
    <location>
        <position position="122"/>
    </location>
</feature>
<dbReference type="PANTHER" id="PTHR14149:SF10">
    <property type="entry name" value="RAS GTPASE-ACTIVATING-LIKE PROTEIN IQGAP3"/>
    <property type="match status" value="1"/>
</dbReference>
<dbReference type="Pfam" id="PF00616">
    <property type="entry name" value="RasGAP"/>
    <property type="match status" value="1"/>
</dbReference>
<evidence type="ECO:0000313" key="3">
    <source>
        <dbReference type="Proteomes" id="UP001529510"/>
    </source>
</evidence>
<dbReference type="InterPro" id="IPR023152">
    <property type="entry name" value="RasGAP_CS"/>
</dbReference>
<dbReference type="InterPro" id="IPR008936">
    <property type="entry name" value="Rho_GTPase_activation_prot"/>
</dbReference>
<name>A0ABD0PAI5_CIRMR</name>
<dbReference type="InterPro" id="IPR001936">
    <property type="entry name" value="RasGAP_dom"/>
</dbReference>